<dbReference type="InterPro" id="IPR053520">
    <property type="entry name" value="Transposase_Tn903"/>
</dbReference>
<name>A0ABU5ND05_9RICK</name>
<sequence length="340" mass="39315">MPNTFSSKSKRKYHIINWKDYNNGLCNRYNLDVWFNPKIINKWYFKPKTRKPGATKLYSKTAILTCYQLKCLFGLSLRATQGFLDSLFRKLSLPICCPHYSQLSRRAKELRNIKLPSSHNNSLLFALIDSTGLKVYGQGEWHVKMHKASKRRTWRKLSLLVDPISQEIIDNNLTSSHTHDSIAAIPMIAKLPHSIDAFWGDGAYDSSNIYKILFDKGIKPIIPPPCNATLSRQNFRKQRYLGRKSLVQNNPAIAPRDSAIEYINLFPDKEEGRRRWKQHSSYHLRSLAETAMMRFKQTFSDKLKARTLQNQQAEVRVKCSILNKMIQIAAANSFPLPQIN</sequence>
<organism evidence="2 3">
    <name type="scientific">Candidatus Megaera venefica</name>
    <dbReference type="NCBI Taxonomy" id="2055910"/>
    <lineage>
        <taxon>Bacteria</taxon>
        <taxon>Pseudomonadati</taxon>
        <taxon>Pseudomonadota</taxon>
        <taxon>Alphaproteobacteria</taxon>
        <taxon>Rickettsiales</taxon>
        <taxon>Rickettsiaceae</taxon>
        <taxon>Candidatus Megaera</taxon>
    </lineage>
</organism>
<gene>
    <name evidence="2" type="ORF">Megvenef_01027</name>
</gene>
<evidence type="ECO:0000313" key="3">
    <source>
        <dbReference type="Proteomes" id="UP001291687"/>
    </source>
</evidence>
<dbReference type="InterPro" id="IPR053172">
    <property type="entry name" value="Tn903_transposase"/>
</dbReference>
<dbReference type="Proteomes" id="UP001291687">
    <property type="component" value="Unassembled WGS sequence"/>
</dbReference>
<dbReference type="PANTHER" id="PTHR34631">
    <property type="match status" value="1"/>
</dbReference>
<evidence type="ECO:0000259" key="1">
    <source>
        <dbReference type="Pfam" id="PF13737"/>
    </source>
</evidence>
<feature type="domain" description="Transposase DDE" evidence="1">
    <location>
        <begin position="27"/>
        <end position="138"/>
    </location>
</feature>
<accession>A0ABU5ND05</accession>
<evidence type="ECO:0000313" key="2">
    <source>
        <dbReference type="EMBL" id="MEA0971055.1"/>
    </source>
</evidence>
<dbReference type="PANTHER" id="PTHR34631:SF3">
    <property type="entry name" value="ISSOD12 TRANSPOSASE TNPA_ISSOD12"/>
    <property type="match status" value="1"/>
</dbReference>
<proteinExistence type="predicted"/>
<protein>
    <submittedName>
        <fullName evidence="2">IS5 family transposase domain protein</fullName>
    </submittedName>
</protein>
<dbReference type="NCBIfam" id="NF033579">
    <property type="entry name" value="transpos_IS5_2"/>
    <property type="match status" value="1"/>
</dbReference>
<dbReference type="InterPro" id="IPR025668">
    <property type="entry name" value="Tnp_DDE_dom"/>
</dbReference>
<reference evidence="2 3" key="1">
    <citation type="submission" date="2023-03" db="EMBL/GenBank/DDBJ databases">
        <title>Host association and intracellularity evolved multiple times independently in the Rickettsiales.</title>
        <authorList>
            <person name="Castelli M."/>
            <person name="Nardi T."/>
            <person name="Gammuto L."/>
            <person name="Bellinzona G."/>
            <person name="Sabaneyeva E."/>
            <person name="Potekhin A."/>
            <person name="Serra V."/>
            <person name="Petroni G."/>
            <person name="Sassera D."/>
        </authorList>
    </citation>
    <scope>NUCLEOTIDE SEQUENCE [LARGE SCALE GENOMIC DNA]</scope>
    <source>
        <strain evidence="2 3">Sr 2-6</strain>
    </source>
</reference>
<keyword evidence="3" id="KW-1185">Reference proteome</keyword>
<dbReference type="EMBL" id="JARJFB010000075">
    <property type="protein sequence ID" value="MEA0971055.1"/>
    <property type="molecule type" value="Genomic_DNA"/>
</dbReference>
<comment type="caution">
    <text evidence="2">The sequence shown here is derived from an EMBL/GenBank/DDBJ whole genome shotgun (WGS) entry which is preliminary data.</text>
</comment>
<dbReference type="Pfam" id="PF13737">
    <property type="entry name" value="DDE_Tnp_1_5"/>
    <property type="match status" value="1"/>
</dbReference>